<dbReference type="Gene3D" id="3.40.190.10">
    <property type="entry name" value="Periplasmic binding protein-like II"/>
    <property type="match status" value="2"/>
</dbReference>
<dbReference type="SUPFAM" id="SSF53850">
    <property type="entry name" value="Periplasmic binding protein-like II"/>
    <property type="match status" value="1"/>
</dbReference>
<evidence type="ECO:0000256" key="1">
    <source>
        <dbReference type="ARBA" id="ARBA00009437"/>
    </source>
</evidence>
<dbReference type="GO" id="GO:0003677">
    <property type="term" value="F:DNA binding"/>
    <property type="evidence" value="ECO:0007669"/>
    <property type="project" value="UniProtKB-KW"/>
</dbReference>
<sequence length="299" mass="33731">MKHTDLSLIPIFVAVMEERNLSKAAQRLGISQPAVSQSLKKLKVLYDDQLFTRSGNGVTPTTLAIDIYPALAQSLDTVTTTFPNSRNFNAKSVDKTFSIAAISVASYNVLPELSHLLQRDAPNVKMEVHPLYGADLESELRFQKFDIILSAYPENYKHLRNAVILSENLVVLAAKEHPRIHDSISAEQFITEKHVVHAQWDSRTSYLEPMGVELLNQRETYWRAASILEMFPIVQGSDAIAVVPKSLAKKYANVFDCRIVEAPFQPDSVSMSMLWHPSRTNEPAHKWFRAMLLRAGERL</sequence>
<dbReference type="GO" id="GO:0003700">
    <property type="term" value="F:DNA-binding transcription factor activity"/>
    <property type="evidence" value="ECO:0007669"/>
    <property type="project" value="InterPro"/>
</dbReference>
<evidence type="ECO:0000256" key="2">
    <source>
        <dbReference type="ARBA" id="ARBA00023015"/>
    </source>
</evidence>
<dbReference type="PRINTS" id="PR00039">
    <property type="entry name" value="HTHLYSR"/>
</dbReference>
<dbReference type="InterPro" id="IPR050389">
    <property type="entry name" value="LysR-type_TF"/>
</dbReference>
<evidence type="ECO:0000259" key="5">
    <source>
        <dbReference type="PROSITE" id="PS50931"/>
    </source>
</evidence>
<dbReference type="InterPro" id="IPR036390">
    <property type="entry name" value="WH_DNA-bd_sf"/>
</dbReference>
<dbReference type="EMBL" id="CP036200">
    <property type="protein sequence ID" value="QBF83873.1"/>
    <property type="molecule type" value="Genomic_DNA"/>
</dbReference>
<dbReference type="RefSeq" id="WP_130601421.1">
    <property type="nucleotide sequence ID" value="NZ_CP036200.1"/>
</dbReference>
<keyword evidence="7" id="KW-1185">Reference proteome</keyword>
<dbReference type="OrthoDB" id="8839911at2"/>
<dbReference type="Proteomes" id="UP000291106">
    <property type="component" value="Chromosome"/>
</dbReference>
<organism evidence="6 7">
    <name type="scientific">Shewanella maritima</name>
    <dbReference type="NCBI Taxonomy" id="2520507"/>
    <lineage>
        <taxon>Bacteria</taxon>
        <taxon>Pseudomonadati</taxon>
        <taxon>Pseudomonadota</taxon>
        <taxon>Gammaproteobacteria</taxon>
        <taxon>Alteromonadales</taxon>
        <taxon>Shewanellaceae</taxon>
        <taxon>Shewanella</taxon>
    </lineage>
</organism>
<dbReference type="InterPro" id="IPR005119">
    <property type="entry name" value="LysR_subst-bd"/>
</dbReference>
<dbReference type="SUPFAM" id="SSF46785">
    <property type="entry name" value="Winged helix' DNA-binding domain"/>
    <property type="match status" value="1"/>
</dbReference>
<dbReference type="Gene3D" id="1.10.10.10">
    <property type="entry name" value="Winged helix-like DNA-binding domain superfamily/Winged helix DNA-binding domain"/>
    <property type="match status" value="1"/>
</dbReference>
<proteinExistence type="inferred from homology"/>
<keyword evidence="4" id="KW-0804">Transcription</keyword>
<dbReference type="InterPro" id="IPR036388">
    <property type="entry name" value="WH-like_DNA-bd_sf"/>
</dbReference>
<dbReference type="Pfam" id="PF00126">
    <property type="entry name" value="HTH_1"/>
    <property type="match status" value="1"/>
</dbReference>
<dbReference type="InterPro" id="IPR000847">
    <property type="entry name" value="LysR_HTH_N"/>
</dbReference>
<evidence type="ECO:0000256" key="4">
    <source>
        <dbReference type="ARBA" id="ARBA00023163"/>
    </source>
</evidence>
<dbReference type="Pfam" id="PF03466">
    <property type="entry name" value="LysR_substrate"/>
    <property type="match status" value="1"/>
</dbReference>
<comment type="similarity">
    <text evidence="1">Belongs to the LysR transcriptional regulatory family.</text>
</comment>
<name>A0A411PK06_9GAMM</name>
<accession>A0A411PK06</accession>
<keyword evidence="2" id="KW-0805">Transcription regulation</keyword>
<dbReference type="PANTHER" id="PTHR30118:SF6">
    <property type="entry name" value="HTH-TYPE TRANSCRIPTIONAL REGULATOR LEUO"/>
    <property type="match status" value="1"/>
</dbReference>
<dbReference type="PANTHER" id="PTHR30118">
    <property type="entry name" value="HTH-TYPE TRANSCRIPTIONAL REGULATOR LEUO-RELATED"/>
    <property type="match status" value="1"/>
</dbReference>
<evidence type="ECO:0000256" key="3">
    <source>
        <dbReference type="ARBA" id="ARBA00023125"/>
    </source>
</evidence>
<evidence type="ECO:0000313" key="6">
    <source>
        <dbReference type="EMBL" id="QBF83873.1"/>
    </source>
</evidence>
<gene>
    <name evidence="6" type="ORF">EXU30_15195</name>
</gene>
<protein>
    <submittedName>
        <fullName evidence="6">LysR family transcriptional regulator</fullName>
    </submittedName>
</protein>
<dbReference type="KEGG" id="smai:EXU30_15195"/>
<dbReference type="PROSITE" id="PS50931">
    <property type="entry name" value="HTH_LYSR"/>
    <property type="match status" value="1"/>
</dbReference>
<feature type="domain" description="HTH lysR-type" evidence="5">
    <location>
        <begin position="4"/>
        <end position="61"/>
    </location>
</feature>
<evidence type="ECO:0000313" key="7">
    <source>
        <dbReference type="Proteomes" id="UP000291106"/>
    </source>
</evidence>
<dbReference type="AlphaFoldDB" id="A0A411PK06"/>
<keyword evidence="3" id="KW-0238">DNA-binding</keyword>
<reference evidence="6 7" key="1">
    <citation type="submission" date="2019-02" db="EMBL/GenBank/DDBJ databases">
        <title>Shewanella sp. D4-2 isolated from Dokdo Island.</title>
        <authorList>
            <person name="Baek K."/>
        </authorList>
    </citation>
    <scope>NUCLEOTIDE SEQUENCE [LARGE SCALE GENOMIC DNA]</scope>
    <source>
        <strain evidence="6 7">D4-2</strain>
    </source>
</reference>